<evidence type="ECO:0000256" key="1">
    <source>
        <dbReference type="SAM" id="Phobius"/>
    </source>
</evidence>
<evidence type="ECO:0000313" key="4">
    <source>
        <dbReference type="Proteomes" id="UP001589693"/>
    </source>
</evidence>
<keyword evidence="1" id="KW-1133">Transmembrane helix</keyword>
<proteinExistence type="predicted"/>
<feature type="transmembrane region" description="Helical" evidence="1">
    <location>
        <begin position="121"/>
        <end position="139"/>
    </location>
</feature>
<keyword evidence="1" id="KW-0472">Membrane</keyword>
<keyword evidence="1" id="KW-0812">Transmembrane</keyword>
<dbReference type="Pfam" id="PF23636">
    <property type="entry name" value="DUF7144"/>
    <property type="match status" value="1"/>
</dbReference>
<name>A0ABV5ZW72_9PSEU</name>
<feature type="transmembrane region" description="Helical" evidence="1">
    <location>
        <begin position="71"/>
        <end position="91"/>
    </location>
</feature>
<dbReference type="InterPro" id="IPR055568">
    <property type="entry name" value="DUF7144"/>
</dbReference>
<organism evidence="3 4">
    <name type="scientific">Allokutzneria oryzae</name>
    <dbReference type="NCBI Taxonomy" id="1378989"/>
    <lineage>
        <taxon>Bacteria</taxon>
        <taxon>Bacillati</taxon>
        <taxon>Actinomycetota</taxon>
        <taxon>Actinomycetes</taxon>
        <taxon>Pseudonocardiales</taxon>
        <taxon>Pseudonocardiaceae</taxon>
        <taxon>Allokutzneria</taxon>
    </lineage>
</organism>
<protein>
    <recommendedName>
        <fullName evidence="2">DUF7144 domain-containing protein</fullName>
    </recommendedName>
</protein>
<dbReference type="EMBL" id="JBHLZU010000006">
    <property type="protein sequence ID" value="MFB9903899.1"/>
    <property type="molecule type" value="Genomic_DNA"/>
</dbReference>
<feature type="domain" description="DUF7144" evidence="2">
    <location>
        <begin position="27"/>
        <end position="141"/>
    </location>
</feature>
<dbReference type="RefSeq" id="WP_377851059.1">
    <property type="nucleotide sequence ID" value="NZ_JBHLZU010000006.1"/>
</dbReference>
<reference evidence="3 4" key="1">
    <citation type="submission" date="2024-09" db="EMBL/GenBank/DDBJ databases">
        <authorList>
            <person name="Sun Q."/>
            <person name="Mori K."/>
        </authorList>
    </citation>
    <scope>NUCLEOTIDE SEQUENCE [LARGE SCALE GENOMIC DNA]</scope>
    <source>
        <strain evidence="3 4">TBRC 7907</strain>
    </source>
</reference>
<evidence type="ECO:0000313" key="3">
    <source>
        <dbReference type="EMBL" id="MFB9903899.1"/>
    </source>
</evidence>
<sequence length="148" mass="15839">MHNPEFRTGTTGPEVPTGGRATLWVGWLLFAGAMMTLVGVFHAIAGVVALVRRDYFVVGPDGLVVQVGYTSWGWVHLILGVITLLAGIGVIRGMRWAQITGIVLAGLGALLNFAFLPAYPVWTTVMIALDVLVIYALAVHGDEVKALR</sequence>
<accession>A0ABV5ZW72</accession>
<evidence type="ECO:0000259" key="2">
    <source>
        <dbReference type="Pfam" id="PF23636"/>
    </source>
</evidence>
<dbReference type="Proteomes" id="UP001589693">
    <property type="component" value="Unassembled WGS sequence"/>
</dbReference>
<gene>
    <name evidence="3" type="ORF">ACFFQA_08110</name>
</gene>
<feature type="transmembrane region" description="Helical" evidence="1">
    <location>
        <begin position="21"/>
        <end position="51"/>
    </location>
</feature>
<feature type="transmembrane region" description="Helical" evidence="1">
    <location>
        <begin position="96"/>
        <end position="115"/>
    </location>
</feature>
<keyword evidence="4" id="KW-1185">Reference proteome</keyword>
<comment type="caution">
    <text evidence="3">The sequence shown here is derived from an EMBL/GenBank/DDBJ whole genome shotgun (WGS) entry which is preliminary data.</text>
</comment>